<dbReference type="InterPro" id="IPR050571">
    <property type="entry name" value="Class-IV_PLP-Dep_Aminotrnsfr"/>
</dbReference>
<dbReference type="PANTHER" id="PTHR42743">
    <property type="entry name" value="AMINO-ACID AMINOTRANSFERASE"/>
    <property type="match status" value="1"/>
</dbReference>
<protein>
    <submittedName>
        <fullName evidence="4">Branched-chain amino acid aminotransferase</fullName>
        <ecNumber evidence="4">2.6.1.42</ecNumber>
    </submittedName>
</protein>
<evidence type="ECO:0000313" key="4">
    <source>
        <dbReference type="EMBL" id="CUV08772.1"/>
    </source>
</evidence>
<dbReference type="EMBL" id="FAXC01000125">
    <property type="protein sequence ID" value="CUV08772.1"/>
    <property type="molecule type" value="Genomic_DNA"/>
</dbReference>
<dbReference type="InterPro" id="IPR043131">
    <property type="entry name" value="BCAT-like_N"/>
</dbReference>
<evidence type="ECO:0000256" key="1">
    <source>
        <dbReference type="ARBA" id="ARBA00001933"/>
    </source>
</evidence>
<keyword evidence="3" id="KW-0663">Pyridoxal phosphate</keyword>
<proteinExistence type="inferred from homology"/>
<dbReference type="Gene3D" id="3.20.10.10">
    <property type="entry name" value="D-amino Acid Aminotransferase, subunit A, domain 2"/>
    <property type="match status" value="1"/>
</dbReference>
<evidence type="ECO:0000256" key="2">
    <source>
        <dbReference type="ARBA" id="ARBA00009320"/>
    </source>
</evidence>
<dbReference type="InterPro" id="IPR043132">
    <property type="entry name" value="BCAT-like_C"/>
</dbReference>
<dbReference type="Gene3D" id="3.30.470.10">
    <property type="match status" value="1"/>
</dbReference>
<accession>A0A160VES1</accession>
<dbReference type="PANTHER" id="PTHR42743:SF11">
    <property type="entry name" value="AMINODEOXYCHORISMATE LYASE"/>
    <property type="match status" value="1"/>
</dbReference>
<sequence>MASTHDYESDPRNKDIQIYINGEFFHRAEAKVSVLDSGFLLGDGVWEGIRLHKGNLLYLDEHFDRLFAGAAALAIDLKRSRKELVQALEDTLDKNGMESDVHIRLIISRGLKNTPYQHPKVVVGKPTVVIIPEYKKASEKVKQTGITLATVETRRDHYVQDPKINSLSKHNCIAACIEAERLGADEGLMLDPHGYVATCNSTNFFIVHGGNLWTSTGEYCLNGVTRSTVIRLCGENSLQVKEKNFIVDDVYSADEVFVTGTFAGVIPVVEVDGKNIGDKTRGPITKKLQDWYVQDIEKMINQ</sequence>
<comment type="similarity">
    <text evidence="2">Belongs to the class-IV pyridoxal-phosphate-dependent aminotransferase family.</text>
</comment>
<evidence type="ECO:0000256" key="3">
    <source>
        <dbReference type="ARBA" id="ARBA00022898"/>
    </source>
</evidence>
<dbReference type="Pfam" id="PF01063">
    <property type="entry name" value="Aminotran_4"/>
    <property type="match status" value="1"/>
</dbReference>
<dbReference type="InterPro" id="IPR001544">
    <property type="entry name" value="Aminotrans_IV"/>
</dbReference>
<dbReference type="GO" id="GO:0008652">
    <property type="term" value="P:amino acid biosynthetic process"/>
    <property type="evidence" value="ECO:0007669"/>
    <property type="project" value="UniProtKB-ARBA"/>
</dbReference>
<dbReference type="GO" id="GO:0004084">
    <property type="term" value="F:branched-chain-amino-acid transaminase activity"/>
    <property type="evidence" value="ECO:0007669"/>
    <property type="project" value="UniProtKB-EC"/>
</dbReference>
<dbReference type="SUPFAM" id="SSF56752">
    <property type="entry name" value="D-aminoacid aminotransferase-like PLP-dependent enzymes"/>
    <property type="match status" value="1"/>
</dbReference>
<dbReference type="FunFam" id="3.20.10.10:FF:000002">
    <property type="entry name" value="D-alanine aminotransferase"/>
    <property type="match status" value="1"/>
</dbReference>
<keyword evidence="4" id="KW-0032">Aminotransferase</keyword>
<keyword evidence="4" id="KW-0808">Transferase</keyword>
<dbReference type="AlphaFoldDB" id="A0A160VES1"/>
<dbReference type="GO" id="GO:0046394">
    <property type="term" value="P:carboxylic acid biosynthetic process"/>
    <property type="evidence" value="ECO:0007669"/>
    <property type="project" value="UniProtKB-ARBA"/>
</dbReference>
<dbReference type="InterPro" id="IPR036038">
    <property type="entry name" value="Aminotransferase-like"/>
</dbReference>
<reference evidence="4" key="1">
    <citation type="submission" date="2015-10" db="EMBL/GenBank/DDBJ databases">
        <authorList>
            <person name="Gilbert D.G."/>
        </authorList>
    </citation>
    <scope>NUCLEOTIDE SEQUENCE</scope>
</reference>
<name>A0A160VES1_9ZZZZ</name>
<dbReference type="EC" id="2.6.1.42" evidence="4"/>
<organism evidence="4">
    <name type="scientific">hydrothermal vent metagenome</name>
    <dbReference type="NCBI Taxonomy" id="652676"/>
    <lineage>
        <taxon>unclassified sequences</taxon>
        <taxon>metagenomes</taxon>
        <taxon>ecological metagenomes</taxon>
    </lineage>
</organism>
<gene>
    <name evidence="4" type="ORF">MGWOODY_Mmi2321</name>
</gene>
<comment type="cofactor">
    <cofactor evidence="1">
        <name>pyridoxal 5'-phosphate</name>
        <dbReference type="ChEBI" id="CHEBI:597326"/>
    </cofactor>
</comment>